<comment type="function">
    <text evidence="8">Part of the spliceosome which catalyzes two sequential transesterification reactions, first the excision of the non-coding intron from pre-mRNA and then the ligation of the coding exons to form the mature mRNA. Plays a role in stabilizing the structure of the spliceosome catalytic core and docking of the branch helix into the active site, producing 5'-exon and lariat intron-3'-intermediates.</text>
</comment>
<keyword evidence="7 8" id="KW-0539">Nucleus</keyword>
<proteinExistence type="inferred from homology"/>
<comment type="subunit">
    <text evidence="8">Component of the spliceosome. Present in the activated B complex, the catalytically activated B* complex which catalyzes the branching, the catalytic step 1 C complex catalyzing the exon ligation, and the postcatalytic P complex containing the ligated exons (mRNA) and the excised lariat intron.</text>
</comment>
<evidence type="ECO:0000256" key="10">
    <source>
        <dbReference type="SAM" id="MobiDB-lite"/>
    </source>
</evidence>
<keyword evidence="12" id="KW-1185">Reference proteome</keyword>
<evidence type="ECO:0000256" key="2">
    <source>
        <dbReference type="ARBA" id="ARBA00022664"/>
    </source>
</evidence>
<dbReference type="PANTHER" id="PTHR12111">
    <property type="entry name" value="SPLICING FACTOR YJU2"/>
    <property type="match status" value="1"/>
</dbReference>
<dbReference type="PANTHER" id="PTHR12111:SF1">
    <property type="entry name" value="SPLICING FACTOR YJU2"/>
    <property type="match status" value="1"/>
</dbReference>
<gene>
    <name evidence="11" type="ORF">OGATHE_004734</name>
</gene>
<keyword evidence="3 8" id="KW-0479">Metal-binding</keyword>
<keyword evidence="2" id="KW-0507">mRNA processing</keyword>
<evidence type="ECO:0000256" key="6">
    <source>
        <dbReference type="ARBA" id="ARBA00023187"/>
    </source>
</evidence>
<dbReference type="HAMAP" id="MF_03226">
    <property type="entry name" value="YJU2"/>
    <property type="match status" value="1"/>
</dbReference>
<keyword evidence="4 8" id="KW-0747">Spliceosome</keyword>
<dbReference type="InterPro" id="IPR043701">
    <property type="entry name" value="Yju2"/>
</dbReference>
<evidence type="ECO:0000313" key="12">
    <source>
        <dbReference type="Proteomes" id="UP000788993"/>
    </source>
</evidence>
<dbReference type="EMBL" id="JAEUBD010001266">
    <property type="protein sequence ID" value="KAH3663158.1"/>
    <property type="molecule type" value="Genomic_DNA"/>
</dbReference>
<feature type="binding site" evidence="8">
    <location>
        <position position="83"/>
    </location>
    <ligand>
        <name>Zn(2+)</name>
        <dbReference type="ChEBI" id="CHEBI:29105"/>
    </ligand>
</feature>
<comment type="caution">
    <text evidence="11">The sequence shown here is derived from an EMBL/GenBank/DDBJ whole genome shotgun (WGS) entry which is preliminary data.</text>
</comment>
<feature type="compositionally biased region" description="Basic residues" evidence="10">
    <location>
        <begin position="242"/>
        <end position="257"/>
    </location>
</feature>
<feature type="coiled-coil region" evidence="9">
    <location>
        <begin position="139"/>
        <end position="193"/>
    </location>
</feature>
<keyword evidence="6" id="KW-0508">mRNA splicing</keyword>
<feature type="binding site" evidence="8">
    <location>
        <position position="47"/>
    </location>
    <ligand>
        <name>Zn(2+)</name>
        <dbReference type="ChEBI" id="CHEBI:29105"/>
    </ligand>
</feature>
<reference evidence="11" key="1">
    <citation type="journal article" date="2021" name="Open Biol.">
        <title>Shared evolutionary footprints suggest mitochondrial oxidative damage underlies multiple complex I losses in fungi.</title>
        <authorList>
            <person name="Schikora-Tamarit M.A."/>
            <person name="Marcet-Houben M."/>
            <person name="Nosek J."/>
            <person name="Gabaldon T."/>
        </authorList>
    </citation>
    <scope>NUCLEOTIDE SEQUENCE</scope>
    <source>
        <strain evidence="11">NCAIM Y.01608</strain>
    </source>
</reference>
<feature type="region of interest" description="Disordered" evidence="10">
    <location>
        <begin position="207"/>
        <end position="257"/>
    </location>
</feature>
<evidence type="ECO:0000256" key="7">
    <source>
        <dbReference type="ARBA" id="ARBA00023242"/>
    </source>
</evidence>
<dbReference type="Pfam" id="PF04502">
    <property type="entry name" value="Saf4_Yju2"/>
    <property type="match status" value="1"/>
</dbReference>
<feature type="compositionally biased region" description="Polar residues" evidence="10">
    <location>
        <begin position="209"/>
        <end position="234"/>
    </location>
</feature>
<feature type="binding site" evidence="8">
    <location>
        <position position="86"/>
    </location>
    <ligand>
        <name>Zn(2+)</name>
        <dbReference type="ChEBI" id="CHEBI:29105"/>
    </ligand>
</feature>
<evidence type="ECO:0000256" key="3">
    <source>
        <dbReference type="ARBA" id="ARBA00022723"/>
    </source>
</evidence>
<evidence type="ECO:0000256" key="4">
    <source>
        <dbReference type="ARBA" id="ARBA00022728"/>
    </source>
</evidence>
<keyword evidence="9" id="KW-0175">Coiled coil</keyword>
<organism evidence="11 12">
    <name type="scientific">Ogataea polymorpha</name>
    <dbReference type="NCBI Taxonomy" id="460523"/>
    <lineage>
        <taxon>Eukaryota</taxon>
        <taxon>Fungi</taxon>
        <taxon>Dikarya</taxon>
        <taxon>Ascomycota</taxon>
        <taxon>Saccharomycotina</taxon>
        <taxon>Pichiomycetes</taxon>
        <taxon>Pichiales</taxon>
        <taxon>Pichiaceae</taxon>
        <taxon>Ogataea</taxon>
    </lineage>
</organism>
<dbReference type="InterPro" id="IPR007590">
    <property type="entry name" value="Saf4/Yju2"/>
</dbReference>
<evidence type="ECO:0000256" key="8">
    <source>
        <dbReference type="HAMAP-Rule" id="MF_03226"/>
    </source>
</evidence>
<keyword evidence="5 8" id="KW-0862">Zinc</keyword>
<comment type="similarity">
    <text evidence="8">Belongs to the CWC16 family. YJU2 subfamily.</text>
</comment>
<evidence type="ECO:0000256" key="9">
    <source>
        <dbReference type="SAM" id="Coils"/>
    </source>
</evidence>
<accession>A0A9P8NZN4</accession>
<dbReference type="GO" id="GO:0000349">
    <property type="term" value="P:generation of catalytic spliceosome for first transesterification step"/>
    <property type="evidence" value="ECO:0007669"/>
    <property type="project" value="UniProtKB-UniRule"/>
</dbReference>
<dbReference type="GO" id="GO:0046872">
    <property type="term" value="F:metal ion binding"/>
    <property type="evidence" value="ECO:0007669"/>
    <property type="project" value="UniProtKB-KW"/>
</dbReference>
<evidence type="ECO:0000313" key="11">
    <source>
        <dbReference type="EMBL" id="KAH3663158.1"/>
    </source>
</evidence>
<evidence type="ECO:0000256" key="5">
    <source>
        <dbReference type="ARBA" id="ARBA00022833"/>
    </source>
</evidence>
<reference evidence="11" key="2">
    <citation type="submission" date="2021-01" db="EMBL/GenBank/DDBJ databases">
        <authorList>
            <person name="Schikora-Tamarit M.A."/>
        </authorList>
    </citation>
    <scope>NUCLEOTIDE SEQUENCE</scope>
    <source>
        <strain evidence="11">NCAIM Y.01608</strain>
    </source>
</reference>
<sequence length="257" mass="30144">MSERKVINKYYPPDYDPLKEEKVKKVRKPGPAGWPTVRLMIPFSMKCLNCGEYIGKSKKFNAKKESTREDYLGIRIFNFHFRCPQCFSDLVFRTDPKNGDFECVSGCRRNYERKEGKIAADETMDDIVKRLEEEEYREMLAKEGKKENEETAMEQLERRLNEQQKEQEATEEIEELQERHRRLERAKPRILDDQELLDEKEAKLAFKAKSQSKSLTENPTQEGNQISLLSGYSSSDDETVTIKRKKSSLGIRKKVKV</sequence>
<dbReference type="AlphaFoldDB" id="A0A9P8NZN4"/>
<comment type="subcellular location">
    <subcellularLocation>
        <location evidence="1 8">Nucleus</location>
    </subcellularLocation>
</comment>
<dbReference type="Proteomes" id="UP000788993">
    <property type="component" value="Unassembled WGS sequence"/>
</dbReference>
<dbReference type="GO" id="GO:0071006">
    <property type="term" value="C:U2-type catalytic step 1 spliceosome"/>
    <property type="evidence" value="ECO:0007669"/>
    <property type="project" value="UniProtKB-UniRule"/>
</dbReference>
<protein>
    <recommendedName>
        <fullName evidence="8">Splicing factor YJU2</fullName>
    </recommendedName>
</protein>
<name>A0A9P8NZN4_9ASCO</name>
<evidence type="ECO:0000256" key="1">
    <source>
        <dbReference type="ARBA" id="ARBA00004123"/>
    </source>
</evidence>
<feature type="binding site" evidence="8">
    <location>
        <position position="50"/>
    </location>
    <ligand>
        <name>Zn(2+)</name>
        <dbReference type="ChEBI" id="CHEBI:29105"/>
    </ligand>
</feature>